<name>X1AN21_9ZZZZ</name>
<accession>X1AN21</accession>
<protein>
    <submittedName>
        <fullName evidence="1">Uncharacterized protein</fullName>
    </submittedName>
</protein>
<feature type="non-terminal residue" evidence="1">
    <location>
        <position position="1"/>
    </location>
</feature>
<comment type="caution">
    <text evidence="1">The sequence shown here is derived from an EMBL/GenBank/DDBJ whole genome shotgun (WGS) entry which is preliminary data.</text>
</comment>
<gene>
    <name evidence="1" type="ORF">S01H4_29917</name>
</gene>
<sequence length="134" mass="16169">LFPSFQLDDKNCRMIECLHFHLRLYQKECGDFKANNHYIFVGTLKKIFNDTDYMEDKEYLDDIDICRHFGKEKVFLYNYENFIKNYGIMELINLGKHIQQDDSWELKYLAVEVQVNVIFYLALAFLDRIIFLEG</sequence>
<dbReference type="AlphaFoldDB" id="X1AN21"/>
<organism evidence="1">
    <name type="scientific">marine sediment metagenome</name>
    <dbReference type="NCBI Taxonomy" id="412755"/>
    <lineage>
        <taxon>unclassified sequences</taxon>
        <taxon>metagenomes</taxon>
        <taxon>ecological metagenomes</taxon>
    </lineage>
</organism>
<evidence type="ECO:0000313" key="1">
    <source>
        <dbReference type="EMBL" id="GAG84019.1"/>
    </source>
</evidence>
<dbReference type="EMBL" id="BART01015404">
    <property type="protein sequence ID" value="GAG84019.1"/>
    <property type="molecule type" value="Genomic_DNA"/>
</dbReference>
<proteinExistence type="predicted"/>
<reference evidence="1" key="1">
    <citation type="journal article" date="2014" name="Front. Microbiol.">
        <title>High frequency of phylogenetically diverse reductive dehalogenase-homologous genes in deep subseafloor sedimentary metagenomes.</title>
        <authorList>
            <person name="Kawai M."/>
            <person name="Futagami T."/>
            <person name="Toyoda A."/>
            <person name="Takaki Y."/>
            <person name="Nishi S."/>
            <person name="Hori S."/>
            <person name="Arai W."/>
            <person name="Tsubouchi T."/>
            <person name="Morono Y."/>
            <person name="Uchiyama I."/>
            <person name="Ito T."/>
            <person name="Fujiyama A."/>
            <person name="Inagaki F."/>
            <person name="Takami H."/>
        </authorList>
    </citation>
    <scope>NUCLEOTIDE SEQUENCE</scope>
    <source>
        <strain evidence="1">Expedition CK06-06</strain>
    </source>
</reference>